<dbReference type="EMBL" id="FOXH01000001">
    <property type="protein sequence ID" value="SFP14589.1"/>
    <property type="molecule type" value="Genomic_DNA"/>
</dbReference>
<dbReference type="RefSeq" id="WP_092011586.1">
    <property type="nucleotide sequence ID" value="NZ_FOXH01000001.1"/>
</dbReference>
<name>A0A1I5MYM5_9BACT</name>
<dbReference type="Pfam" id="PF13401">
    <property type="entry name" value="AAA_22"/>
    <property type="match status" value="1"/>
</dbReference>
<evidence type="ECO:0000313" key="3">
    <source>
        <dbReference type="Proteomes" id="UP000199306"/>
    </source>
</evidence>
<evidence type="ECO:0000259" key="1">
    <source>
        <dbReference type="Pfam" id="PF13401"/>
    </source>
</evidence>
<sequence>MITTKHKHDIVSLIERESSNLGSYTKVAAKLGVSNAYITEIRKPERWFKFPDKAWSDIAGMLNYRVDSEKWQIADITNFQWLTAALENAKQDSMCIGISEKAGSGKTKSLESFLKNDTTSGVFLIRCEAWGYRVFLEKVCREVGIKLSEKRHTCEDMLEQIIAFFRQRSATTKPILMLDETDKLKPASLQFIISFYNALERECGLVICGTQHLKKKILNGAAKNQVGFDEILSRIGSRFLELPGSQYEDVAKICQANGVSDTETISAIWAGCDRETRTNGRGKITEVVTDLRRVERSIVVAIKRQNKQ</sequence>
<feature type="domain" description="ORC1/DEAH AAA+ ATPase" evidence="1">
    <location>
        <begin position="102"/>
        <end position="216"/>
    </location>
</feature>
<protein>
    <submittedName>
        <fullName evidence="2">AAA domain-containing protein</fullName>
    </submittedName>
</protein>
<dbReference type="Gene3D" id="3.40.50.300">
    <property type="entry name" value="P-loop containing nucleotide triphosphate hydrolases"/>
    <property type="match status" value="1"/>
</dbReference>
<evidence type="ECO:0000313" key="2">
    <source>
        <dbReference type="EMBL" id="SFP14589.1"/>
    </source>
</evidence>
<accession>A0A1I5MYM5</accession>
<keyword evidence="3" id="KW-1185">Reference proteome</keyword>
<dbReference type="AlphaFoldDB" id="A0A1I5MYM5"/>
<reference evidence="2 3" key="1">
    <citation type="submission" date="2016-10" db="EMBL/GenBank/DDBJ databases">
        <authorList>
            <person name="de Groot N.N."/>
        </authorList>
    </citation>
    <scope>NUCLEOTIDE SEQUENCE [LARGE SCALE GENOMIC DNA]</scope>
    <source>
        <strain evidence="3">E92,LMG 26720,CCM 7988</strain>
    </source>
</reference>
<dbReference type="OrthoDB" id="1426482at2"/>
<dbReference type="STRING" id="1079859.SAMN04515674_101511"/>
<organism evidence="2 3">
    <name type="scientific">Pseudarcicella hirudinis</name>
    <dbReference type="NCBI Taxonomy" id="1079859"/>
    <lineage>
        <taxon>Bacteria</taxon>
        <taxon>Pseudomonadati</taxon>
        <taxon>Bacteroidota</taxon>
        <taxon>Cytophagia</taxon>
        <taxon>Cytophagales</taxon>
        <taxon>Flectobacillaceae</taxon>
        <taxon>Pseudarcicella</taxon>
    </lineage>
</organism>
<dbReference type="GO" id="GO:0016887">
    <property type="term" value="F:ATP hydrolysis activity"/>
    <property type="evidence" value="ECO:0007669"/>
    <property type="project" value="InterPro"/>
</dbReference>
<gene>
    <name evidence="2" type="ORF">SAMN04515674_101511</name>
</gene>
<dbReference type="Proteomes" id="UP000199306">
    <property type="component" value="Unassembled WGS sequence"/>
</dbReference>
<dbReference type="InterPro" id="IPR049945">
    <property type="entry name" value="AAA_22"/>
</dbReference>
<dbReference type="InterPro" id="IPR027417">
    <property type="entry name" value="P-loop_NTPase"/>
</dbReference>
<proteinExistence type="predicted"/>